<dbReference type="AlphaFoldDB" id="A0A1G8JTK1"/>
<keyword evidence="2" id="KW-1185">Reference proteome</keyword>
<dbReference type="EMBL" id="FNDK01000037">
    <property type="protein sequence ID" value="SDI34461.1"/>
    <property type="molecule type" value="Genomic_DNA"/>
</dbReference>
<evidence type="ECO:0000313" key="1">
    <source>
        <dbReference type="EMBL" id="SDI34461.1"/>
    </source>
</evidence>
<sequence>MLLQTIQSHIKKKKAVYVVIKEIEVFYPKQRGCWDGSFVLFW</sequence>
<reference evidence="1 2" key="1">
    <citation type="submission" date="2016-10" db="EMBL/GenBank/DDBJ databases">
        <authorList>
            <person name="de Groot N.N."/>
        </authorList>
    </citation>
    <scope>NUCLEOTIDE SEQUENCE [LARGE SCALE GENOMIC DNA]</scope>
    <source>
        <strain evidence="1 2">DSM 21632</strain>
    </source>
</reference>
<protein>
    <submittedName>
        <fullName evidence="1">Uncharacterized protein</fullName>
    </submittedName>
</protein>
<proteinExistence type="predicted"/>
<dbReference type="Proteomes" id="UP000199163">
    <property type="component" value="Unassembled WGS sequence"/>
</dbReference>
<organism evidence="1 2">
    <name type="scientific">Alteribacillus persepolensis</name>
    <dbReference type="NCBI Taxonomy" id="568899"/>
    <lineage>
        <taxon>Bacteria</taxon>
        <taxon>Bacillati</taxon>
        <taxon>Bacillota</taxon>
        <taxon>Bacilli</taxon>
        <taxon>Bacillales</taxon>
        <taxon>Bacillaceae</taxon>
        <taxon>Alteribacillus</taxon>
    </lineage>
</organism>
<name>A0A1G8JTK1_9BACI</name>
<gene>
    <name evidence="1" type="ORF">SAMN05192534_1378</name>
</gene>
<evidence type="ECO:0000313" key="2">
    <source>
        <dbReference type="Proteomes" id="UP000199163"/>
    </source>
</evidence>
<accession>A0A1G8JTK1</accession>
<dbReference type="STRING" id="568899.SAMN05192534_1378"/>